<dbReference type="EMBL" id="FOZW01000009">
    <property type="protein sequence ID" value="SFT05007.1"/>
    <property type="molecule type" value="Genomic_DNA"/>
</dbReference>
<dbReference type="RefSeq" id="WP_176806882.1">
    <property type="nucleotide sequence ID" value="NZ_FNCL01000018.1"/>
</dbReference>
<protein>
    <recommendedName>
        <fullName evidence="1">Glycosyltransferase 61 catalytic domain-containing protein</fullName>
    </recommendedName>
</protein>
<keyword evidence="3" id="KW-1185">Reference proteome</keyword>
<dbReference type="GO" id="GO:0016757">
    <property type="term" value="F:glycosyltransferase activity"/>
    <property type="evidence" value="ECO:0007669"/>
    <property type="project" value="InterPro"/>
</dbReference>
<feature type="domain" description="Glycosyltransferase 61 catalytic" evidence="1">
    <location>
        <begin position="86"/>
        <end position="259"/>
    </location>
</feature>
<organism evidence="2 3">
    <name type="scientific">Alloyangia pacifica</name>
    <dbReference type="NCBI Taxonomy" id="311180"/>
    <lineage>
        <taxon>Bacteria</taxon>
        <taxon>Pseudomonadati</taxon>
        <taxon>Pseudomonadota</taxon>
        <taxon>Alphaproteobacteria</taxon>
        <taxon>Rhodobacterales</taxon>
        <taxon>Roseobacteraceae</taxon>
        <taxon>Alloyangia</taxon>
    </lineage>
</organism>
<evidence type="ECO:0000313" key="3">
    <source>
        <dbReference type="Proteomes" id="UP000199392"/>
    </source>
</evidence>
<dbReference type="Pfam" id="PF04577">
    <property type="entry name" value="Glyco_transf_61"/>
    <property type="match status" value="1"/>
</dbReference>
<evidence type="ECO:0000259" key="1">
    <source>
        <dbReference type="Pfam" id="PF04577"/>
    </source>
</evidence>
<dbReference type="Proteomes" id="UP000199392">
    <property type="component" value="Unassembled WGS sequence"/>
</dbReference>
<name>A0A1I6UUG3_9RHOB</name>
<proteinExistence type="predicted"/>
<dbReference type="STRING" id="311180.SAMN04488050_1094"/>
<dbReference type="AlphaFoldDB" id="A0A1I6UUG3"/>
<sequence>MPEDKPLSTGGWSEQIVNVRHATVLPPVQPGFVQACGVLDAEGRYCHHGATWRKHRALTIAPEMPQTVTNTLTGRWLWGGVMRSHFGHFLTESTGRLWALDATEEPIAGIVFTHKRPRGRKLNNFQRRFFDLLGVDVPVRVLRAPTRVERLIVPGQGLGLGEIAAGTQKVRDQFASRFAAQVMPNGSEKLYISRSRLGPELGSILGETCLEKLLAEEGYEIFHPQAHSLEDQIARYRAARHVIAADGSALHLLAMAMPRAQRVAIIARRKSSAVDLLVRHVGSFMGTTPLVIHAIKKEWLRNDTSTRKRFAFGELSFVDLGATLQAAGFVSNGAWTDLPDQAVRDALIERGRMAPDGDVVP</sequence>
<dbReference type="InterPro" id="IPR049625">
    <property type="entry name" value="Glyco_transf_61_cat"/>
</dbReference>
<gene>
    <name evidence="2" type="ORF">SAMN04488050_1094</name>
</gene>
<reference evidence="3" key="1">
    <citation type="submission" date="2016-10" db="EMBL/GenBank/DDBJ databases">
        <authorList>
            <person name="Varghese N."/>
            <person name="Submissions S."/>
        </authorList>
    </citation>
    <scope>NUCLEOTIDE SEQUENCE [LARGE SCALE GENOMIC DNA]</scope>
    <source>
        <strain evidence="3">DSM 26894</strain>
    </source>
</reference>
<evidence type="ECO:0000313" key="2">
    <source>
        <dbReference type="EMBL" id="SFT05007.1"/>
    </source>
</evidence>
<accession>A0A1I6UUG3</accession>